<dbReference type="GeneID" id="10029093"/>
<name>E4UUL2_ARTGP</name>
<organism evidence="3">
    <name type="scientific">Arthroderma gypseum (strain ATCC MYA-4604 / CBS 118893)</name>
    <name type="common">Microsporum gypseum</name>
    <dbReference type="NCBI Taxonomy" id="535722"/>
    <lineage>
        <taxon>Eukaryota</taxon>
        <taxon>Fungi</taxon>
        <taxon>Dikarya</taxon>
        <taxon>Ascomycota</taxon>
        <taxon>Pezizomycotina</taxon>
        <taxon>Eurotiomycetes</taxon>
        <taxon>Eurotiomycetidae</taxon>
        <taxon>Onygenales</taxon>
        <taxon>Arthrodermataceae</taxon>
        <taxon>Nannizzia</taxon>
    </lineage>
</organism>
<proteinExistence type="predicted"/>
<feature type="compositionally biased region" description="Basic and acidic residues" evidence="1">
    <location>
        <begin position="151"/>
        <end position="170"/>
    </location>
</feature>
<feature type="region of interest" description="Disordered" evidence="1">
    <location>
        <begin position="106"/>
        <end position="127"/>
    </location>
</feature>
<feature type="compositionally biased region" description="Basic and acidic residues" evidence="1">
    <location>
        <begin position="83"/>
        <end position="94"/>
    </location>
</feature>
<feature type="region of interest" description="Disordered" evidence="1">
    <location>
        <begin position="1"/>
        <end position="32"/>
    </location>
</feature>
<evidence type="ECO:0000256" key="1">
    <source>
        <dbReference type="SAM" id="MobiDB-lite"/>
    </source>
</evidence>
<dbReference type="Proteomes" id="UP000002669">
    <property type="component" value="Unassembled WGS sequence"/>
</dbReference>
<feature type="region of interest" description="Disordered" evidence="1">
    <location>
        <begin position="69"/>
        <end position="94"/>
    </location>
</feature>
<evidence type="ECO:0000313" key="2">
    <source>
        <dbReference type="EMBL" id="EFR00979.1"/>
    </source>
</evidence>
<dbReference type="RefSeq" id="XP_003173809.1">
    <property type="nucleotide sequence ID" value="XM_003173761.1"/>
</dbReference>
<sequence length="285" mass="32490">MAMEAADRSGDSSGGGGGGGGGGRERSQEQHQLLITCLQRSLFYKIHQEGSARFTASIKPPGPLFQPAETAKYPANNGLPGDDEIKKREKEKDDGRTVLWTLHNVHPERRPSGDDGRAARVRASEARRSQRATERVYYLYLGTKSERCEDRGRERQSIERERETESKKLEEGDEDEDEEKRPAWRKVFWSAKCTFFPLWLWLWLCPGRRLRIFLSLRRLYVSDGDCCALSGRCPGSMARRAYSKLVASFTRRTVTSTNYDKQLDYDIAMRSSHPHFIPRPCAARA</sequence>
<feature type="region of interest" description="Disordered" evidence="1">
    <location>
        <begin position="151"/>
        <end position="176"/>
    </location>
</feature>
<reference evidence="3" key="1">
    <citation type="journal article" date="2012" name="MBio">
        <title>Comparative genome analysis of Trichophyton rubrum and related dermatophytes reveals candidate genes involved in infection.</title>
        <authorList>
            <person name="Martinez D.A."/>
            <person name="Oliver B.G."/>
            <person name="Graeser Y."/>
            <person name="Goldberg J.M."/>
            <person name="Li W."/>
            <person name="Martinez-Rossi N.M."/>
            <person name="Monod M."/>
            <person name="Shelest E."/>
            <person name="Barton R.C."/>
            <person name="Birch E."/>
            <person name="Brakhage A.A."/>
            <person name="Chen Z."/>
            <person name="Gurr S.J."/>
            <person name="Heiman D."/>
            <person name="Heitman J."/>
            <person name="Kosti I."/>
            <person name="Rossi A."/>
            <person name="Saif S."/>
            <person name="Samalova M."/>
            <person name="Saunders C.W."/>
            <person name="Shea T."/>
            <person name="Summerbell R.C."/>
            <person name="Xu J."/>
            <person name="Young S."/>
            <person name="Zeng Q."/>
            <person name="Birren B.W."/>
            <person name="Cuomo C.A."/>
            <person name="White T.C."/>
        </authorList>
    </citation>
    <scope>NUCLEOTIDE SEQUENCE [LARGE SCALE GENOMIC DNA]</scope>
    <source>
        <strain evidence="3">ATCC MYA-4604 / CBS 118893</strain>
    </source>
</reference>
<feature type="compositionally biased region" description="Basic and acidic residues" evidence="1">
    <location>
        <begin position="1"/>
        <end position="10"/>
    </location>
</feature>
<accession>E4UUL2</accession>
<feature type="compositionally biased region" description="Gly residues" evidence="1">
    <location>
        <begin position="12"/>
        <end position="22"/>
    </location>
</feature>
<dbReference type="EMBL" id="DS989824">
    <property type="protein sequence ID" value="EFR00979.1"/>
    <property type="molecule type" value="Genomic_DNA"/>
</dbReference>
<dbReference type="InParanoid" id="E4UUL2"/>
<dbReference type="AlphaFoldDB" id="E4UUL2"/>
<protein>
    <submittedName>
        <fullName evidence="2">Uncharacterized protein</fullName>
    </submittedName>
</protein>
<gene>
    <name evidence="2" type="ORF">MGYG_09039</name>
</gene>
<dbReference type="VEuPathDB" id="FungiDB:MGYG_09039"/>
<dbReference type="HOGENOM" id="CLU_976519_0_0_1"/>
<evidence type="ECO:0000313" key="3">
    <source>
        <dbReference type="Proteomes" id="UP000002669"/>
    </source>
</evidence>
<keyword evidence="3" id="KW-1185">Reference proteome</keyword>